<name>A0A8D8X2J5_9HEMI</name>
<dbReference type="AlphaFoldDB" id="A0A8D8X2J5"/>
<reference evidence="1" key="1">
    <citation type="submission" date="2021-05" db="EMBL/GenBank/DDBJ databases">
        <authorList>
            <person name="Alioto T."/>
            <person name="Alioto T."/>
            <person name="Gomez Garrido J."/>
        </authorList>
    </citation>
    <scope>NUCLEOTIDE SEQUENCE</scope>
</reference>
<sequence length="100" mass="11717">MERVYPILLVQIYCRARGGPHYEPSSLKFGFIGKILRSLHYLKLSCSERLSSTLSFCFVKFVSHNYYCGSHVSRLYHLYYHDVHVICLCSNWSKELFATT</sequence>
<proteinExistence type="predicted"/>
<evidence type="ECO:0000313" key="1">
    <source>
        <dbReference type="EMBL" id="CAG6681583.1"/>
    </source>
</evidence>
<accession>A0A8D8X2J5</accession>
<organism evidence="1">
    <name type="scientific">Cacopsylla melanoneura</name>
    <dbReference type="NCBI Taxonomy" id="428564"/>
    <lineage>
        <taxon>Eukaryota</taxon>
        <taxon>Metazoa</taxon>
        <taxon>Ecdysozoa</taxon>
        <taxon>Arthropoda</taxon>
        <taxon>Hexapoda</taxon>
        <taxon>Insecta</taxon>
        <taxon>Pterygota</taxon>
        <taxon>Neoptera</taxon>
        <taxon>Paraneoptera</taxon>
        <taxon>Hemiptera</taxon>
        <taxon>Sternorrhyncha</taxon>
        <taxon>Psylloidea</taxon>
        <taxon>Psyllidae</taxon>
        <taxon>Psyllinae</taxon>
        <taxon>Cacopsylla</taxon>
    </lineage>
</organism>
<dbReference type="EMBL" id="HBUF01256244">
    <property type="protein sequence ID" value="CAG6681583.1"/>
    <property type="molecule type" value="Transcribed_RNA"/>
</dbReference>
<protein>
    <submittedName>
        <fullName evidence="1">Uncharacterized protein</fullName>
    </submittedName>
</protein>